<accession>A0A9Q5HY93</accession>
<evidence type="ECO:0000256" key="9">
    <source>
        <dbReference type="ARBA" id="ARBA00023180"/>
    </source>
</evidence>
<keyword evidence="3" id="KW-0813">Transport</keyword>
<keyword evidence="6" id="KW-0560">Oxidoreductase</keyword>
<dbReference type="GO" id="GO:0006826">
    <property type="term" value="P:iron ion transport"/>
    <property type="evidence" value="ECO:0007669"/>
    <property type="project" value="TreeGrafter"/>
</dbReference>
<feature type="transmembrane region" description="Helical" evidence="11">
    <location>
        <begin position="34"/>
        <end position="57"/>
    </location>
</feature>
<evidence type="ECO:0000256" key="5">
    <source>
        <dbReference type="ARBA" id="ARBA00022989"/>
    </source>
</evidence>
<evidence type="ECO:0000313" key="13">
    <source>
        <dbReference type="EMBL" id="OCB88131.1"/>
    </source>
</evidence>
<dbReference type="SUPFAM" id="SSF52343">
    <property type="entry name" value="Ferredoxin reductase-like, C-terminal NADP-linked domain"/>
    <property type="match status" value="1"/>
</dbReference>
<comment type="subcellular location">
    <subcellularLocation>
        <location evidence="1">Membrane</location>
        <topology evidence="1">Multi-pass membrane protein</topology>
    </subcellularLocation>
</comment>
<keyword evidence="14" id="KW-1185">Reference proteome</keyword>
<dbReference type="GO" id="GO:0006879">
    <property type="term" value="P:intracellular iron ion homeostasis"/>
    <property type="evidence" value="ECO:0007669"/>
    <property type="project" value="TreeGrafter"/>
</dbReference>
<dbReference type="SFLD" id="SFLDG01168">
    <property type="entry name" value="Ferric_reductase_subgroup_(FRE"/>
    <property type="match status" value="1"/>
</dbReference>
<evidence type="ECO:0000256" key="1">
    <source>
        <dbReference type="ARBA" id="ARBA00004141"/>
    </source>
</evidence>
<dbReference type="InterPro" id="IPR017927">
    <property type="entry name" value="FAD-bd_FR_type"/>
</dbReference>
<feature type="compositionally biased region" description="Low complexity" evidence="10">
    <location>
        <begin position="551"/>
        <end position="564"/>
    </location>
</feature>
<evidence type="ECO:0000256" key="8">
    <source>
        <dbReference type="ARBA" id="ARBA00023136"/>
    </source>
</evidence>
<dbReference type="PANTHER" id="PTHR32361">
    <property type="entry name" value="FERRIC/CUPRIC REDUCTASE TRANSMEMBRANE COMPONENT"/>
    <property type="match status" value="1"/>
</dbReference>
<dbReference type="GO" id="GO:0000293">
    <property type="term" value="F:ferric-chelate reductase activity"/>
    <property type="evidence" value="ECO:0007669"/>
    <property type="project" value="UniProtKB-ARBA"/>
</dbReference>
<evidence type="ECO:0000313" key="14">
    <source>
        <dbReference type="Proteomes" id="UP000757232"/>
    </source>
</evidence>
<dbReference type="CDD" id="cd06186">
    <property type="entry name" value="NOX_Duox_like_FAD_NADP"/>
    <property type="match status" value="1"/>
</dbReference>
<feature type="domain" description="FAD-binding FR-type" evidence="12">
    <location>
        <begin position="295"/>
        <end position="441"/>
    </location>
</feature>
<keyword evidence="8 11" id="KW-0472">Membrane</keyword>
<dbReference type="EMBL" id="LNZH02000184">
    <property type="protein sequence ID" value="OCB88131.1"/>
    <property type="molecule type" value="Genomic_DNA"/>
</dbReference>
<keyword evidence="9" id="KW-0325">Glycoprotein</keyword>
<evidence type="ECO:0000259" key="12">
    <source>
        <dbReference type="PROSITE" id="PS51384"/>
    </source>
</evidence>
<sequence length="651" mass="71847">MISLEETAPHALQIKDTDLDKTLRKLRAAKYPEYVVYLFLCFIFVFTLSNIASIIYANISLRSIGYKGSPRSEREEDGVLHQRRGHVSLRRLPYAAINSVRVAACRVSIPFAPGVQFTFIEVLICTCHLLAILLFEFLNTHNVAGILDPQYWANRAAVLAISQLALILALSGKNNIVSLLTGISYEKLNVFHRAFSRTILILIWVHMFGRWKLGFTGDDSLQWGWVRSGIVANTCLTLVVFLGTRQLRDLAYEFFMAIHIIISIIFLVSAGIHVTNARQFLPYVWVACIFWALDRFLRLARALRIRYLTLPAKLVALSADTVGVSLRVSGSSCSSIRLGWRPGQSAYLSVPSVAKWGLGLSTEAHPFTIASISEPTSSAEGHGSMNNADKFQEDYSQLEIKFMIRVRTGFTRRLHEHAVRSGGTCTVSAYVDGPYGNPPAVYTYPNAILIAGGSGVSFTFPLLLDLIRRARNGPPSTICRQVKFVWYIRERVHFDAIAHDLNTIQDNLPANIRVEVNVFVTGTSKSRAEISVPSLRSSMEMHSKAQAQATSGQPSPSDDPGTPGSEDDKANVGTSRTINHIVRLKHGKPLVVEVLSNEIELCADSAAVCVSGPRSLIDDVRGALRKSSIAGPMTVLRGGPSIFLHVEHFSV</sequence>
<keyword evidence="4 11" id="KW-0812">Transmembrane</keyword>
<evidence type="ECO:0000256" key="6">
    <source>
        <dbReference type="ARBA" id="ARBA00023002"/>
    </source>
</evidence>
<evidence type="ECO:0000256" key="11">
    <source>
        <dbReference type="SAM" id="Phobius"/>
    </source>
</evidence>
<evidence type="ECO:0000256" key="10">
    <source>
        <dbReference type="SAM" id="MobiDB-lite"/>
    </source>
</evidence>
<feature type="transmembrane region" description="Helical" evidence="11">
    <location>
        <begin position="151"/>
        <end position="170"/>
    </location>
</feature>
<dbReference type="InterPro" id="IPR051410">
    <property type="entry name" value="Ferric/Cupric_Reductase"/>
</dbReference>
<dbReference type="PROSITE" id="PS51384">
    <property type="entry name" value="FAD_FR"/>
    <property type="match status" value="1"/>
</dbReference>
<keyword evidence="5 11" id="KW-1133">Transmembrane helix</keyword>
<protein>
    <recommendedName>
        <fullName evidence="12">FAD-binding FR-type domain-containing protein</fullName>
    </recommendedName>
</protein>
<feature type="transmembrane region" description="Helical" evidence="11">
    <location>
        <begin position="119"/>
        <end position="139"/>
    </location>
</feature>
<dbReference type="GO" id="GO:0005886">
    <property type="term" value="C:plasma membrane"/>
    <property type="evidence" value="ECO:0007669"/>
    <property type="project" value="TreeGrafter"/>
</dbReference>
<organism evidence="13 14">
    <name type="scientific">Sanghuangporus baumii</name>
    <name type="common">Phellinus baumii</name>
    <dbReference type="NCBI Taxonomy" id="108892"/>
    <lineage>
        <taxon>Eukaryota</taxon>
        <taxon>Fungi</taxon>
        <taxon>Dikarya</taxon>
        <taxon>Basidiomycota</taxon>
        <taxon>Agaricomycotina</taxon>
        <taxon>Agaricomycetes</taxon>
        <taxon>Hymenochaetales</taxon>
        <taxon>Hymenochaetaceae</taxon>
        <taxon>Sanghuangporus</taxon>
    </lineage>
</organism>
<dbReference type="InterPro" id="IPR039261">
    <property type="entry name" value="FNR_nucleotide-bd"/>
</dbReference>
<evidence type="ECO:0000256" key="4">
    <source>
        <dbReference type="ARBA" id="ARBA00022692"/>
    </source>
</evidence>
<dbReference type="SFLD" id="SFLDS00052">
    <property type="entry name" value="Ferric_Reductase_Domain"/>
    <property type="match status" value="1"/>
</dbReference>
<dbReference type="GO" id="GO:0015677">
    <property type="term" value="P:copper ion import"/>
    <property type="evidence" value="ECO:0007669"/>
    <property type="project" value="TreeGrafter"/>
</dbReference>
<proteinExistence type="inferred from homology"/>
<keyword evidence="7" id="KW-0406">Ion transport</keyword>
<comment type="caution">
    <text evidence="13">The sequence shown here is derived from an EMBL/GenBank/DDBJ whole genome shotgun (WGS) entry which is preliminary data.</text>
</comment>
<evidence type="ECO:0000256" key="7">
    <source>
        <dbReference type="ARBA" id="ARBA00023065"/>
    </source>
</evidence>
<evidence type="ECO:0000256" key="2">
    <source>
        <dbReference type="ARBA" id="ARBA00006278"/>
    </source>
</evidence>
<dbReference type="Pfam" id="PF01794">
    <property type="entry name" value="Ferric_reduct"/>
    <property type="match status" value="1"/>
</dbReference>
<dbReference type="InterPro" id="IPR013130">
    <property type="entry name" value="Fe3_Rdtase_TM_dom"/>
</dbReference>
<feature type="region of interest" description="Disordered" evidence="10">
    <location>
        <begin position="535"/>
        <end position="574"/>
    </location>
</feature>
<dbReference type="InterPro" id="IPR013121">
    <property type="entry name" value="Fe_red_NAD-bd_6"/>
</dbReference>
<dbReference type="Gene3D" id="3.40.50.80">
    <property type="entry name" value="Nucleotide-binding domain of ferredoxin-NADP reductase (FNR) module"/>
    <property type="match status" value="1"/>
</dbReference>
<comment type="similarity">
    <text evidence="2">Belongs to the ferric reductase (FRE) family.</text>
</comment>
<dbReference type="Pfam" id="PF08030">
    <property type="entry name" value="NAD_binding_6"/>
    <property type="match status" value="1"/>
</dbReference>
<gene>
    <name evidence="13" type="ORF">A7U60_g4759</name>
</gene>
<feature type="transmembrane region" description="Helical" evidence="11">
    <location>
        <begin position="254"/>
        <end position="274"/>
    </location>
</feature>
<name>A0A9Q5HY93_SANBA</name>
<dbReference type="PANTHER" id="PTHR32361:SF9">
    <property type="entry name" value="FERRIC REDUCTASE TRANSMEMBRANE COMPONENT 3-RELATED"/>
    <property type="match status" value="1"/>
</dbReference>
<dbReference type="OrthoDB" id="4494341at2759"/>
<dbReference type="Proteomes" id="UP000757232">
    <property type="component" value="Unassembled WGS sequence"/>
</dbReference>
<reference evidence="13" key="1">
    <citation type="submission" date="2016-06" db="EMBL/GenBank/DDBJ databases">
        <title>Draft Genome sequence of the fungus Inonotus baumii.</title>
        <authorList>
            <person name="Zhu H."/>
            <person name="Lin W."/>
        </authorList>
    </citation>
    <scope>NUCLEOTIDE SEQUENCE</scope>
    <source>
        <strain evidence="13">821</strain>
    </source>
</reference>
<feature type="transmembrane region" description="Helical" evidence="11">
    <location>
        <begin position="221"/>
        <end position="242"/>
    </location>
</feature>
<dbReference type="AlphaFoldDB" id="A0A9Q5HY93"/>
<evidence type="ECO:0000256" key="3">
    <source>
        <dbReference type="ARBA" id="ARBA00022448"/>
    </source>
</evidence>